<dbReference type="EMBL" id="MGFS01000028">
    <property type="protein sequence ID" value="OGM10836.1"/>
    <property type="molecule type" value="Genomic_DNA"/>
</dbReference>
<dbReference type="Pfam" id="PF00293">
    <property type="entry name" value="NUDIX"/>
    <property type="match status" value="1"/>
</dbReference>
<dbReference type="AlphaFoldDB" id="A0A1F7X6Y1"/>
<reference evidence="7 8" key="1">
    <citation type="journal article" date="2016" name="Nat. Commun.">
        <title>Thousands of microbial genomes shed light on interconnected biogeochemical processes in an aquifer system.</title>
        <authorList>
            <person name="Anantharaman K."/>
            <person name="Brown C.T."/>
            <person name="Hug L.A."/>
            <person name="Sharon I."/>
            <person name="Castelle C.J."/>
            <person name="Probst A.J."/>
            <person name="Thomas B.C."/>
            <person name="Singh A."/>
            <person name="Wilkins M.J."/>
            <person name="Karaoz U."/>
            <person name="Brodie E.L."/>
            <person name="Williams K.H."/>
            <person name="Hubbard S.S."/>
            <person name="Banfield J.F."/>
        </authorList>
    </citation>
    <scope>NUCLEOTIDE SEQUENCE [LARGE SCALE GENOMIC DNA]</scope>
</reference>
<dbReference type="GO" id="GO:0016818">
    <property type="term" value="F:hydrolase activity, acting on acid anhydrides, in phosphorus-containing anhydrides"/>
    <property type="evidence" value="ECO:0007669"/>
    <property type="project" value="TreeGrafter"/>
</dbReference>
<dbReference type="PANTHER" id="PTHR43758:SF8">
    <property type="entry name" value="8-OXO-DGTP DIPHOSPHATASE YTKD-RELATED"/>
    <property type="match status" value="1"/>
</dbReference>
<comment type="caution">
    <text evidence="7">The sequence shown here is derived from an EMBL/GenBank/DDBJ whole genome shotgun (WGS) entry which is preliminary data.</text>
</comment>
<dbReference type="InterPro" id="IPR020084">
    <property type="entry name" value="NUDIX_hydrolase_CS"/>
</dbReference>
<keyword evidence="4" id="KW-0378">Hydrolase</keyword>
<evidence type="ECO:0000256" key="4">
    <source>
        <dbReference type="ARBA" id="ARBA00022801"/>
    </source>
</evidence>
<sequence length="152" mass="17333">MVSSNHEIITKEIPEKHDVIFAIIRNGVIHLEERTEPGTTYFGYTIIPGGGVEEGEILDQALLREIREERGVIPTEYREIGIVDSVESNGRLNFRHIYLVTDYQGEITNAEGKNRQFWASLEEAEKLCEHPISKNILILVRDALSVEEDLKD</sequence>
<organism evidence="7 8">
    <name type="scientific">Candidatus Woesebacteria bacterium RBG_16_34_12</name>
    <dbReference type="NCBI Taxonomy" id="1802480"/>
    <lineage>
        <taxon>Bacteria</taxon>
        <taxon>Candidatus Woeseibacteriota</taxon>
    </lineage>
</organism>
<evidence type="ECO:0000256" key="5">
    <source>
        <dbReference type="ARBA" id="ARBA00022842"/>
    </source>
</evidence>
<protein>
    <recommendedName>
        <fullName evidence="6">Nudix hydrolase domain-containing protein</fullName>
    </recommendedName>
</protein>
<dbReference type="SUPFAM" id="SSF55811">
    <property type="entry name" value="Nudix"/>
    <property type="match status" value="1"/>
</dbReference>
<evidence type="ECO:0000256" key="3">
    <source>
        <dbReference type="ARBA" id="ARBA00022723"/>
    </source>
</evidence>
<dbReference type="Gene3D" id="3.90.79.10">
    <property type="entry name" value="Nucleoside Triphosphate Pyrophosphohydrolase"/>
    <property type="match status" value="1"/>
</dbReference>
<dbReference type="PROSITE" id="PS51462">
    <property type="entry name" value="NUDIX"/>
    <property type="match status" value="1"/>
</dbReference>
<evidence type="ECO:0000313" key="8">
    <source>
        <dbReference type="Proteomes" id="UP000177053"/>
    </source>
</evidence>
<dbReference type="InterPro" id="IPR000086">
    <property type="entry name" value="NUDIX_hydrolase_dom"/>
</dbReference>
<evidence type="ECO:0000259" key="6">
    <source>
        <dbReference type="PROSITE" id="PS51462"/>
    </source>
</evidence>
<evidence type="ECO:0000256" key="2">
    <source>
        <dbReference type="ARBA" id="ARBA00005582"/>
    </source>
</evidence>
<gene>
    <name evidence="7" type="ORF">A2Z22_03040</name>
</gene>
<dbReference type="Proteomes" id="UP000177053">
    <property type="component" value="Unassembled WGS sequence"/>
</dbReference>
<comment type="similarity">
    <text evidence="2">Belongs to the Nudix hydrolase family.</text>
</comment>
<accession>A0A1F7X6Y1</accession>
<proteinExistence type="inferred from homology"/>
<keyword evidence="5" id="KW-0460">Magnesium</keyword>
<name>A0A1F7X6Y1_9BACT</name>
<dbReference type="PANTHER" id="PTHR43758">
    <property type="entry name" value="7,8-DIHYDRO-8-OXOGUANINE TRIPHOSPHATASE"/>
    <property type="match status" value="1"/>
</dbReference>
<keyword evidence="3" id="KW-0479">Metal-binding</keyword>
<evidence type="ECO:0000313" key="7">
    <source>
        <dbReference type="EMBL" id="OGM10836.1"/>
    </source>
</evidence>
<dbReference type="GO" id="GO:0046872">
    <property type="term" value="F:metal ion binding"/>
    <property type="evidence" value="ECO:0007669"/>
    <property type="project" value="UniProtKB-KW"/>
</dbReference>
<dbReference type="PROSITE" id="PS00893">
    <property type="entry name" value="NUDIX_BOX"/>
    <property type="match status" value="1"/>
</dbReference>
<dbReference type="InterPro" id="IPR015797">
    <property type="entry name" value="NUDIX_hydrolase-like_dom_sf"/>
</dbReference>
<comment type="cofactor">
    <cofactor evidence="1">
        <name>Mg(2+)</name>
        <dbReference type="ChEBI" id="CHEBI:18420"/>
    </cofactor>
</comment>
<evidence type="ECO:0000256" key="1">
    <source>
        <dbReference type="ARBA" id="ARBA00001946"/>
    </source>
</evidence>
<feature type="domain" description="Nudix hydrolase" evidence="6">
    <location>
        <begin position="14"/>
        <end position="141"/>
    </location>
</feature>